<sequence length="82" mass="9166">MHQSDAVGNERFGRWRVRRRARGAKESLGRREELRGADYGVLLGEQCWQCGGGLEAQKRAWGIEGSSKAQIMEFCWGGAVLV</sequence>
<dbReference type="Proteomes" id="UP001374584">
    <property type="component" value="Unassembled WGS sequence"/>
</dbReference>
<evidence type="ECO:0000313" key="2">
    <source>
        <dbReference type="Proteomes" id="UP001374584"/>
    </source>
</evidence>
<accession>A0AAN9RA07</accession>
<dbReference type="AlphaFoldDB" id="A0AAN9RA07"/>
<dbReference type="EMBL" id="JAYMYR010000005">
    <property type="protein sequence ID" value="KAK7364731.1"/>
    <property type="molecule type" value="Genomic_DNA"/>
</dbReference>
<reference evidence="1 2" key="1">
    <citation type="submission" date="2024-01" db="EMBL/GenBank/DDBJ databases">
        <title>The genomes of 5 underutilized Papilionoideae crops provide insights into root nodulation and disease resistanc.</title>
        <authorList>
            <person name="Jiang F."/>
        </authorList>
    </citation>
    <scope>NUCLEOTIDE SEQUENCE [LARGE SCALE GENOMIC DNA]</scope>
    <source>
        <strain evidence="1">JINMINGXINNONG_FW02</strain>
        <tissue evidence="1">Leaves</tissue>
    </source>
</reference>
<proteinExistence type="predicted"/>
<name>A0AAN9RA07_PHACN</name>
<gene>
    <name evidence="1" type="ORF">VNO80_13472</name>
</gene>
<organism evidence="1 2">
    <name type="scientific">Phaseolus coccineus</name>
    <name type="common">Scarlet runner bean</name>
    <name type="synonym">Phaseolus multiflorus</name>
    <dbReference type="NCBI Taxonomy" id="3886"/>
    <lineage>
        <taxon>Eukaryota</taxon>
        <taxon>Viridiplantae</taxon>
        <taxon>Streptophyta</taxon>
        <taxon>Embryophyta</taxon>
        <taxon>Tracheophyta</taxon>
        <taxon>Spermatophyta</taxon>
        <taxon>Magnoliopsida</taxon>
        <taxon>eudicotyledons</taxon>
        <taxon>Gunneridae</taxon>
        <taxon>Pentapetalae</taxon>
        <taxon>rosids</taxon>
        <taxon>fabids</taxon>
        <taxon>Fabales</taxon>
        <taxon>Fabaceae</taxon>
        <taxon>Papilionoideae</taxon>
        <taxon>50 kb inversion clade</taxon>
        <taxon>NPAAA clade</taxon>
        <taxon>indigoferoid/millettioid clade</taxon>
        <taxon>Phaseoleae</taxon>
        <taxon>Phaseolus</taxon>
    </lineage>
</organism>
<comment type="caution">
    <text evidence="1">The sequence shown here is derived from an EMBL/GenBank/DDBJ whole genome shotgun (WGS) entry which is preliminary data.</text>
</comment>
<protein>
    <submittedName>
        <fullName evidence="1">Uncharacterized protein</fullName>
    </submittedName>
</protein>
<keyword evidence="2" id="KW-1185">Reference proteome</keyword>
<evidence type="ECO:0000313" key="1">
    <source>
        <dbReference type="EMBL" id="KAK7364731.1"/>
    </source>
</evidence>